<dbReference type="EMBL" id="GL877031">
    <property type="protein sequence ID" value="KLU92949.1"/>
    <property type="molecule type" value="Genomic_DNA"/>
</dbReference>
<reference evidence="4" key="4">
    <citation type="journal article" date="2015" name="G3 (Bethesda)">
        <title>Genome sequences of three phytopathogenic species of the Magnaporthaceae family of fungi.</title>
        <authorList>
            <person name="Okagaki L.H."/>
            <person name="Nunes C.C."/>
            <person name="Sailsbery J."/>
            <person name="Clay B."/>
            <person name="Brown D."/>
            <person name="John T."/>
            <person name="Oh Y."/>
            <person name="Young N."/>
            <person name="Fitzgerald M."/>
            <person name="Haas B.J."/>
            <person name="Zeng Q."/>
            <person name="Young S."/>
            <person name="Adiconis X."/>
            <person name="Fan L."/>
            <person name="Levin J.Z."/>
            <person name="Mitchell T.K."/>
            <person name="Okubara P.A."/>
            <person name="Farman M.L."/>
            <person name="Kohn L.M."/>
            <person name="Birren B."/>
            <person name="Ma L.-J."/>
            <person name="Dean R.A."/>
        </authorList>
    </citation>
    <scope>NUCLEOTIDE SEQUENCE</scope>
    <source>
        <strain evidence="4">ATCC 64411 / 73-15</strain>
    </source>
</reference>
<reference evidence="4" key="5">
    <citation type="submission" date="2015-06" db="UniProtKB">
        <authorList>
            <consortium name="EnsemblFungi"/>
        </authorList>
    </citation>
    <scope>IDENTIFICATION</scope>
    <source>
        <strain evidence="4">ATCC 64411</strain>
    </source>
</reference>
<keyword evidence="1" id="KW-0175">Coiled coil</keyword>
<feature type="compositionally biased region" description="Acidic residues" evidence="2">
    <location>
        <begin position="347"/>
        <end position="361"/>
    </location>
</feature>
<evidence type="ECO:0000256" key="2">
    <source>
        <dbReference type="SAM" id="MobiDB-lite"/>
    </source>
</evidence>
<reference evidence="3" key="3">
    <citation type="submission" date="2011-03" db="EMBL/GenBank/DDBJ databases">
        <title>Annotation of Magnaporthe poae ATCC 64411.</title>
        <authorList>
            <person name="Ma L.-J."/>
            <person name="Dead R."/>
            <person name="Young S.K."/>
            <person name="Zeng Q."/>
            <person name="Gargeya S."/>
            <person name="Fitzgerald M."/>
            <person name="Haas B."/>
            <person name="Abouelleil A."/>
            <person name="Alvarado L."/>
            <person name="Arachchi H.M."/>
            <person name="Berlin A."/>
            <person name="Brown A."/>
            <person name="Chapman S.B."/>
            <person name="Chen Z."/>
            <person name="Dunbar C."/>
            <person name="Freedman E."/>
            <person name="Gearin G."/>
            <person name="Gellesch M."/>
            <person name="Goldberg J."/>
            <person name="Griggs A."/>
            <person name="Gujja S."/>
            <person name="Heiman D."/>
            <person name="Howarth C."/>
            <person name="Larson L."/>
            <person name="Lui A."/>
            <person name="MacDonald P.J.P."/>
            <person name="Mehta T."/>
            <person name="Montmayeur A."/>
            <person name="Murphy C."/>
            <person name="Neiman D."/>
            <person name="Pearson M."/>
            <person name="Priest M."/>
            <person name="Roberts A."/>
            <person name="Saif S."/>
            <person name="Shea T."/>
            <person name="Shenoy N."/>
            <person name="Sisk P."/>
            <person name="Stolte C."/>
            <person name="Sykes S."/>
            <person name="Yandava C."/>
            <person name="Wortman J."/>
            <person name="Nusbaum C."/>
            <person name="Birren B."/>
        </authorList>
    </citation>
    <scope>NUCLEOTIDE SEQUENCE</scope>
    <source>
        <strain evidence="3">ATCC 64411</strain>
    </source>
</reference>
<feature type="region of interest" description="Disordered" evidence="2">
    <location>
        <begin position="241"/>
        <end position="276"/>
    </location>
</feature>
<protein>
    <recommendedName>
        <fullName evidence="6">Fungal N-terminal domain-containing protein</fullName>
    </recommendedName>
</protein>
<dbReference type="OrthoDB" id="1394818at2759"/>
<dbReference type="STRING" id="644358.A0A0C4EGF8"/>
<evidence type="ECO:0008006" key="6">
    <source>
        <dbReference type="Google" id="ProtNLM"/>
    </source>
</evidence>
<sequence>MEAFHLSPILSSRLYIPRRRARTKRLRKTPLNPRMAEVVGIVSAISGIAATGFALARSISTVAEELGSVGPQLKALATHTQAVAWILDELRIRLKGTNTVDRAARKVISKIVRQCRVEMNDVKKCMEPLLAKKGKRISTLQRIKWLLAKPKLVTKMVALDSLKLTLTMYICAIRFMDDDHFKESMKDEIRHSVLQSENTEAALLRAERLDQEAERVYEADRSQHKLEQDDTESLVAKHLKGTDSSNQGALPPPATGLDGQCQDKGLQTHGTRQTDVELRDTMSADQLARIDNHLHLHAAVSSFALVVVNNGRADPASTNSRTPSDSGPQASFASRLPDPSAASGTDDGSESEISDSDDDSHWDETEPYSEKDESGATPSRPSGAQPEGFHQRQGTDNYRPTLGWYITYLCGNPGPWGFQFAPRVMCGIPAPPPIPLQASMRRPLYGCAAHDDRFMYPYGKTYGNHRFDYEDFTCYDDQYGYCDSDYRSPFTEPPPSPPEAKPDPEVEELMAQINAMNAEIEQAKEEEERASRGSF</sequence>
<feature type="coiled-coil region" evidence="1">
    <location>
        <begin position="506"/>
        <end position="533"/>
    </location>
</feature>
<name>A0A0C4EGF8_MAGP6</name>
<feature type="region of interest" description="Disordered" evidence="2">
    <location>
        <begin position="486"/>
        <end position="505"/>
    </location>
</feature>
<dbReference type="VEuPathDB" id="FungiDB:MAPG_11897"/>
<evidence type="ECO:0000313" key="5">
    <source>
        <dbReference type="Proteomes" id="UP000011715"/>
    </source>
</evidence>
<evidence type="ECO:0000313" key="4">
    <source>
        <dbReference type="EnsemblFungi" id="MAPG_11897T0"/>
    </source>
</evidence>
<dbReference type="EnsemblFungi" id="MAPG_11897T0">
    <property type="protein sequence ID" value="MAPG_11897T0"/>
    <property type="gene ID" value="MAPG_11897"/>
</dbReference>
<dbReference type="Proteomes" id="UP000011715">
    <property type="component" value="Unassembled WGS sequence"/>
</dbReference>
<feature type="compositionally biased region" description="Polar residues" evidence="2">
    <location>
        <begin position="316"/>
        <end position="332"/>
    </location>
</feature>
<feature type="region of interest" description="Disordered" evidence="2">
    <location>
        <begin position="313"/>
        <end position="395"/>
    </location>
</feature>
<organism evidence="4 5">
    <name type="scientific">Magnaporthiopsis poae (strain ATCC 64411 / 73-15)</name>
    <name type="common">Kentucky bluegrass fungus</name>
    <name type="synonym">Magnaporthe poae</name>
    <dbReference type="NCBI Taxonomy" id="644358"/>
    <lineage>
        <taxon>Eukaryota</taxon>
        <taxon>Fungi</taxon>
        <taxon>Dikarya</taxon>
        <taxon>Ascomycota</taxon>
        <taxon>Pezizomycotina</taxon>
        <taxon>Sordariomycetes</taxon>
        <taxon>Sordariomycetidae</taxon>
        <taxon>Magnaporthales</taxon>
        <taxon>Magnaporthaceae</taxon>
        <taxon>Magnaporthiopsis</taxon>
    </lineage>
</organism>
<dbReference type="EMBL" id="ADBL01002962">
    <property type="status" value="NOT_ANNOTATED_CDS"/>
    <property type="molecule type" value="Genomic_DNA"/>
</dbReference>
<reference evidence="3" key="2">
    <citation type="submission" date="2010-05" db="EMBL/GenBank/DDBJ databases">
        <title>The Genome Sequence of Magnaporthe poae strain ATCC 64411.</title>
        <authorList>
            <consortium name="The Broad Institute Genome Sequencing Platform"/>
            <consortium name="Broad Institute Genome Sequencing Center for Infectious Disease"/>
            <person name="Ma L.-J."/>
            <person name="Dead R."/>
            <person name="Young S."/>
            <person name="Zeng Q."/>
            <person name="Koehrsen M."/>
            <person name="Alvarado L."/>
            <person name="Berlin A."/>
            <person name="Chapman S.B."/>
            <person name="Chen Z."/>
            <person name="Freedman E."/>
            <person name="Gellesch M."/>
            <person name="Goldberg J."/>
            <person name="Griggs A."/>
            <person name="Gujja S."/>
            <person name="Heilman E.R."/>
            <person name="Heiman D."/>
            <person name="Hepburn T."/>
            <person name="Howarth C."/>
            <person name="Jen D."/>
            <person name="Larson L."/>
            <person name="Mehta T."/>
            <person name="Neiman D."/>
            <person name="Pearson M."/>
            <person name="Roberts A."/>
            <person name="Saif S."/>
            <person name="Shea T."/>
            <person name="Shenoy N."/>
            <person name="Sisk P."/>
            <person name="Stolte C."/>
            <person name="Sykes S."/>
            <person name="Walk T."/>
            <person name="White J."/>
            <person name="Yandava C."/>
            <person name="Haas B."/>
            <person name="Nusbaum C."/>
            <person name="Birren B."/>
        </authorList>
    </citation>
    <scope>NUCLEOTIDE SEQUENCE</scope>
    <source>
        <strain evidence="3">ATCC 64411</strain>
    </source>
</reference>
<evidence type="ECO:0000313" key="3">
    <source>
        <dbReference type="EMBL" id="KLU92949.1"/>
    </source>
</evidence>
<proteinExistence type="predicted"/>
<gene>
    <name evidence="3" type="ORF">MAPG_11897</name>
</gene>
<reference evidence="5" key="1">
    <citation type="submission" date="2010-05" db="EMBL/GenBank/DDBJ databases">
        <title>The genome sequence of Magnaporthe poae strain ATCC 64411.</title>
        <authorList>
            <person name="Ma L.-J."/>
            <person name="Dead R."/>
            <person name="Young S."/>
            <person name="Zeng Q."/>
            <person name="Koehrsen M."/>
            <person name="Alvarado L."/>
            <person name="Berlin A."/>
            <person name="Chapman S.B."/>
            <person name="Chen Z."/>
            <person name="Freedman E."/>
            <person name="Gellesch M."/>
            <person name="Goldberg J."/>
            <person name="Griggs A."/>
            <person name="Gujja S."/>
            <person name="Heilman E.R."/>
            <person name="Heiman D."/>
            <person name="Hepburn T."/>
            <person name="Howarth C."/>
            <person name="Jen D."/>
            <person name="Larson L."/>
            <person name="Mehta T."/>
            <person name="Neiman D."/>
            <person name="Pearson M."/>
            <person name="Roberts A."/>
            <person name="Saif S."/>
            <person name="Shea T."/>
            <person name="Shenoy N."/>
            <person name="Sisk P."/>
            <person name="Stolte C."/>
            <person name="Sykes S."/>
            <person name="Walk T."/>
            <person name="White J."/>
            <person name="Yandava C."/>
            <person name="Haas B."/>
            <person name="Nusbaum C."/>
            <person name="Birren B."/>
        </authorList>
    </citation>
    <scope>NUCLEOTIDE SEQUENCE [LARGE SCALE GENOMIC DNA]</scope>
    <source>
        <strain evidence="5">ATCC 64411 / 73-15</strain>
    </source>
</reference>
<dbReference type="AlphaFoldDB" id="A0A0C4EGF8"/>
<feature type="compositionally biased region" description="Basic and acidic residues" evidence="2">
    <location>
        <begin position="362"/>
        <end position="374"/>
    </location>
</feature>
<accession>A0A0C4EGF8</accession>
<evidence type="ECO:0000256" key="1">
    <source>
        <dbReference type="SAM" id="Coils"/>
    </source>
</evidence>
<keyword evidence="5" id="KW-1185">Reference proteome</keyword>
<dbReference type="eggNOG" id="ENOG502TCYR">
    <property type="taxonomic scope" value="Eukaryota"/>
</dbReference>